<name>A0A1J1ICU0_9DIPT</name>
<dbReference type="InterPro" id="IPR050328">
    <property type="entry name" value="Dev_Immune_Receptor"/>
</dbReference>
<dbReference type="SMART" id="SM00365">
    <property type="entry name" value="LRR_SD22"/>
    <property type="match status" value="3"/>
</dbReference>
<feature type="signal peptide" evidence="5">
    <location>
        <begin position="1"/>
        <end position="20"/>
    </location>
</feature>
<evidence type="ECO:0000256" key="5">
    <source>
        <dbReference type="SAM" id="SignalP"/>
    </source>
</evidence>
<sequence length="488" mass="55218">MTIKAIVLLYLVGLFELSWQHNQSLKCNRYVTQSTSYSRSGASFSLGPHFICDVENVKEASEVRVLIEEISKPGLAAKNPSEIGAIVFKASTLLKIPTEIFKEFTNLTSFAANDVQLRLITRDDFMDAHNLASLSLRNNLITSLEDGIFLNMKNLRSLDLARNLITEISEMTFIGCGDNLYKVDLSFNKIKEIDYATLAPLAHPKKLPVELNLNSNEIRFVKESHGVSHLVFEDLSLEDNFIRSFSCPDVKITELYLNNNLLETASFDNCSVEYMAVTNNKLKWLHIHKDLKGLIAPRNNIESFFVNGDSKMYHFDLSDNGQIEHVFPSLKSMTTMQYLNLSHSIVGILHEDSFEKMTQLKYLYLKNSGIQIIPFGIFGNNKHLMTLDLSDNELETVDLHMFTGLEKLKTLDLSGNKLSAIEGLERIKTVLPELREIGISRNNWKCLNLSVLIRTLNQLQIKVAADEPTELREPRGEDQGSISGVECY</sequence>
<dbReference type="Pfam" id="PF13855">
    <property type="entry name" value="LRR_8"/>
    <property type="match status" value="2"/>
</dbReference>
<dbReference type="EMBL" id="CVRI01000047">
    <property type="protein sequence ID" value="CRK98101.1"/>
    <property type="molecule type" value="Genomic_DNA"/>
</dbReference>
<dbReference type="Gene3D" id="3.80.10.10">
    <property type="entry name" value="Ribonuclease Inhibitor"/>
    <property type="match status" value="2"/>
</dbReference>
<evidence type="ECO:0000256" key="1">
    <source>
        <dbReference type="ARBA" id="ARBA00022614"/>
    </source>
</evidence>
<keyword evidence="2 5" id="KW-0732">Signal</keyword>
<feature type="chain" id="PRO_5012949841" evidence="5">
    <location>
        <begin position="21"/>
        <end position="488"/>
    </location>
</feature>
<dbReference type="InterPro" id="IPR001611">
    <property type="entry name" value="Leu-rich_rpt"/>
</dbReference>
<dbReference type="SMART" id="SM00369">
    <property type="entry name" value="LRR_TYP"/>
    <property type="match status" value="5"/>
</dbReference>
<dbReference type="PANTHER" id="PTHR24373:SF275">
    <property type="entry name" value="TIR DOMAIN-CONTAINING PROTEIN"/>
    <property type="match status" value="1"/>
</dbReference>
<evidence type="ECO:0000256" key="3">
    <source>
        <dbReference type="ARBA" id="ARBA00022737"/>
    </source>
</evidence>
<dbReference type="AlphaFoldDB" id="A0A1J1ICU0"/>
<gene>
    <name evidence="6" type="ORF">CLUMA_CG011469</name>
</gene>
<keyword evidence="1" id="KW-0433">Leucine-rich repeat</keyword>
<accession>A0A1J1ICU0</accession>
<evidence type="ECO:0000313" key="6">
    <source>
        <dbReference type="EMBL" id="CRK98101.1"/>
    </source>
</evidence>
<dbReference type="STRING" id="568069.A0A1J1ICU0"/>
<dbReference type="Proteomes" id="UP000183832">
    <property type="component" value="Unassembled WGS sequence"/>
</dbReference>
<dbReference type="OrthoDB" id="6022531at2759"/>
<protein>
    <submittedName>
        <fullName evidence="6">CLUMA_CG011469, isoform A</fullName>
    </submittedName>
</protein>
<dbReference type="InterPro" id="IPR032675">
    <property type="entry name" value="LRR_dom_sf"/>
</dbReference>
<evidence type="ECO:0000313" key="7">
    <source>
        <dbReference type="Proteomes" id="UP000183832"/>
    </source>
</evidence>
<evidence type="ECO:0000256" key="2">
    <source>
        <dbReference type="ARBA" id="ARBA00022729"/>
    </source>
</evidence>
<keyword evidence="3" id="KW-0677">Repeat</keyword>
<feature type="compositionally biased region" description="Basic and acidic residues" evidence="4">
    <location>
        <begin position="469"/>
        <end position="478"/>
    </location>
</feature>
<proteinExistence type="predicted"/>
<dbReference type="PANTHER" id="PTHR24373">
    <property type="entry name" value="SLIT RELATED LEUCINE-RICH REPEAT NEURONAL PROTEIN"/>
    <property type="match status" value="1"/>
</dbReference>
<dbReference type="PROSITE" id="PS51450">
    <property type="entry name" value="LRR"/>
    <property type="match status" value="3"/>
</dbReference>
<reference evidence="6 7" key="1">
    <citation type="submission" date="2015-04" db="EMBL/GenBank/DDBJ databases">
        <authorList>
            <person name="Syromyatnikov M.Y."/>
            <person name="Popov V.N."/>
        </authorList>
    </citation>
    <scope>NUCLEOTIDE SEQUENCE [LARGE SCALE GENOMIC DNA]</scope>
</reference>
<dbReference type="PRINTS" id="PR00019">
    <property type="entry name" value="LEURICHRPT"/>
</dbReference>
<keyword evidence="7" id="KW-1185">Reference proteome</keyword>
<dbReference type="SUPFAM" id="SSF52058">
    <property type="entry name" value="L domain-like"/>
    <property type="match status" value="1"/>
</dbReference>
<dbReference type="InterPro" id="IPR003591">
    <property type="entry name" value="Leu-rich_rpt_typical-subtyp"/>
</dbReference>
<evidence type="ECO:0000256" key="4">
    <source>
        <dbReference type="SAM" id="MobiDB-lite"/>
    </source>
</evidence>
<organism evidence="6 7">
    <name type="scientific">Clunio marinus</name>
    <dbReference type="NCBI Taxonomy" id="568069"/>
    <lineage>
        <taxon>Eukaryota</taxon>
        <taxon>Metazoa</taxon>
        <taxon>Ecdysozoa</taxon>
        <taxon>Arthropoda</taxon>
        <taxon>Hexapoda</taxon>
        <taxon>Insecta</taxon>
        <taxon>Pterygota</taxon>
        <taxon>Neoptera</taxon>
        <taxon>Endopterygota</taxon>
        <taxon>Diptera</taxon>
        <taxon>Nematocera</taxon>
        <taxon>Chironomoidea</taxon>
        <taxon>Chironomidae</taxon>
        <taxon>Clunio</taxon>
    </lineage>
</organism>
<feature type="region of interest" description="Disordered" evidence="4">
    <location>
        <begin position="469"/>
        <end position="488"/>
    </location>
</feature>